<organism evidence="12 13">
    <name type="scientific">Atopobium minutum</name>
    <dbReference type="NCBI Taxonomy" id="1381"/>
    <lineage>
        <taxon>Bacteria</taxon>
        <taxon>Bacillati</taxon>
        <taxon>Actinomycetota</taxon>
        <taxon>Coriobacteriia</taxon>
        <taxon>Coriobacteriales</taxon>
        <taxon>Atopobiaceae</taxon>
        <taxon>Atopobium</taxon>
    </lineage>
</organism>
<evidence type="ECO:0000256" key="9">
    <source>
        <dbReference type="ARBA" id="ARBA00041175"/>
    </source>
</evidence>
<sequence length="145" mass="16191">MFKELVQADGVVVKEEADDWKEAVRHACAPLVAHGSVPCEYSDEVVKSVEELGPYIFLAPHIAMPHVQLDGKTDLDVAVLKLNHPVVYDDNHEAQLFVAFSARDGQSHIEMIQELATFLIKEKNVDALLKAKCESDIYQYIKTNG</sequence>
<accession>A0AB38A7B2</accession>
<dbReference type="PANTHER" id="PTHR36203">
    <property type="entry name" value="ASCORBATE-SPECIFIC PTS SYSTEM EIIA COMPONENT"/>
    <property type="match status" value="1"/>
</dbReference>
<name>A0AB38A7B2_9ACTN</name>
<evidence type="ECO:0000256" key="3">
    <source>
        <dbReference type="ARBA" id="ARBA00022490"/>
    </source>
</evidence>
<keyword evidence="7" id="KW-0418">Kinase</keyword>
<evidence type="ECO:0000256" key="8">
    <source>
        <dbReference type="ARBA" id="ARBA00037387"/>
    </source>
</evidence>
<feature type="domain" description="PTS EIIA type-2" evidence="11">
    <location>
        <begin position="4"/>
        <end position="144"/>
    </location>
</feature>
<dbReference type="InterPro" id="IPR002178">
    <property type="entry name" value="PTS_EIIA_type-2_dom"/>
</dbReference>
<comment type="caution">
    <text evidence="12">The sequence shown here is derived from an EMBL/GenBank/DDBJ whole genome shotgun (WGS) entry which is preliminary data.</text>
</comment>
<reference evidence="12 13" key="1">
    <citation type="submission" date="2016-10" db="EMBL/GenBank/DDBJ databases">
        <authorList>
            <person name="Varghese N."/>
            <person name="Submissions S."/>
        </authorList>
    </citation>
    <scope>NUCLEOTIDE SEQUENCE [LARGE SCALE GENOMIC DNA]</scope>
    <source>
        <strain evidence="12 13">DSM 20586</strain>
    </source>
</reference>
<dbReference type="RefSeq" id="WP_002564207.1">
    <property type="nucleotide sequence ID" value="NZ_CALJSN010000009.1"/>
</dbReference>
<dbReference type="CDD" id="cd00211">
    <property type="entry name" value="PTS_IIA_fru"/>
    <property type="match status" value="1"/>
</dbReference>
<evidence type="ECO:0000256" key="2">
    <source>
        <dbReference type="ARBA" id="ARBA00022448"/>
    </source>
</evidence>
<dbReference type="GO" id="GO:0005737">
    <property type="term" value="C:cytoplasm"/>
    <property type="evidence" value="ECO:0007669"/>
    <property type="project" value="UniProtKB-SubCell"/>
</dbReference>
<proteinExistence type="predicted"/>
<evidence type="ECO:0000313" key="12">
    <source>
        <dbReference type="EMBL" id="SEB83772.1"/>
    </source>
</evidence>
<dbReference type="Pfam" id="PF00359">
    <property type="entry name" value="PTS_EIIA_2"/>
    <property type="match status" value="1"/>
</dbReference>
<evidence type="ECO:0000256" key="10">
    <source>
        <dbReference type="ARBA" id="ARBA00042072"/>
    </source>
</evidence>
<evidence type="ECO:0000256" key="6">
    <source>
        <dbReference type="ARBA" id="ARBA00022683"/>
    </source>
</evidence>
<dbReference type="InterPro" id="IPR051351">
    <property type="entry name" value="Ascorbate-PTS_EIIA_comp"/>
</dbReference>
<keyword evidence="4" id="KW-0597">Phosphoprotein</keyword>
<comment type="subcellular location">
    <subcellularLocation>
        <location evidence="1">Cytoplasm</location>
    </subcellularLocation>
</comment>
<protein>
    <recommendedName>
        <fullName evidence="9">Ascorbate-specific PTS system EIIA component</fullName>
    </recommendedName>
    <alternativeName>
        <fullName evidence="10">Ascorbate-specific phosphotransferase enzyme IIA component</fullName>
    </alternativeName>
</protein>
<keyword evidence="3" id="KW-0963">Cytoplasm</keyword>
<dbReference type="AlphaFoldDB" id="A0AB38A7B2"/>
<dbReference type="EMBL" id="FNSH01000001">
    <property type="protein sequence ID" value="SEB83772.1"/>
    <property type="molecule type" value="Genomic_DNA"/>
</dbReference>
<dbReference type="Gene3D" id="3.40.930.10">
    <property type="entry name" value="Mannitol-specific EII, Chain A"/>
    <property type="match status" value="1"/>
</dbReference>
<dbReference type="InterPro" id="IPR016152">
    <property type="entry name" value="PTrfase/Anion_transptr"/>
</dbReference>
<comment type="function">
    <text evidence="8">The phosphoenolpyruvate-dependent sugar phosphotransferase system (sugar PTS), a major carbohydrate active transport system, catalyzes the phosphorylation of incoming sugar substrates concomitantly with their translocation across the cell membrane. The enzyme II UlaABC PTS system is involved in ascorbate transport.</text>
</comment>
<dbReference type="PANTHER" id="PTHR36203:SF1">
    <property type="entry name" value="ASCORBATE-SPECIFIC PTS SYSTEM EIIA COMPONENT"/>
    <property type="match status" value="1"/>
</dbReference>
<gene>
    <name evidence="12" type="ORF">SAMN04489746_1149</name>
</gene>
<dbReference type="GO" id="GO:0016301">
    <property type="term" value="F:kinase activity"/>
    <property type="evidence" value="ECO:0007669"/>
    <property type="project" value="UniProtKB-KW"/>
</dbReference>
<dbReference type="PROSITE" id="PS51094">
    <property type="entry name" value="PTS_EIIA_TYPE_2"/>
    <property type="match status" value="1"/>
</dbReference>
<evidence type="ECO:0000256" key="1">
    <source>
        <dbReference type="ARBA" id="ARBA00004496"/>
    </source>
</evidence>
<dbReference type="Proteomes" id="UP000183687">
    <property type="component" value="Unassembled WGS sequence"/>
</dbReference>
<keyword evidence="2" id="KW-0813">Transport</keyword>
<evidence type="ECO:0000256" key="4">
    <source>
        <dbReference type="ARBA" id="ARBA00022553"/>
    </source>
</evidence>
<dbReference type="GO" id="GO:0009401">
    <property type="term" value="P:phosphoenolpyruvate-dependent sugar phosphotransferase system"/>
    <property type="evidence" value="ECO:0007669"/>
    <property type="project" value="UniProtKB-KW"/>
</dbReference>
<evidence type="ECO:0000259" key="11">
    <source>
        <dbReference type="PROSITE" id="PS51094"/>
    </source>
</evidence>
<keyword evidence="6" id="KW-0598">Phosphotransferase system</keyword>
<evidence type="ECO:0000256" key="7">
    <source>
        <dbReference type="ARBA" id="ARBA00022777"/>
    </source>
</evidence>
<dbReference type="SUPFAM" id="SSF55804">
    <property type="entry name" value="Phoshotransferase/anion transport protein"/>
    <property type="match status" value="1"/>
</dbReference>
<evidence type="ECO:0000256" key="5">
    <source>
        <dbReference type="ARBA" id="ARBA00022679"/>
    </source>
</evidence>
<evidence type="ECO:0000313" key="13">
    <source>
        <dbReference type="Proteomes" id="UP000183687"/>
    </source>
</evidence>
<keyword evidence="5" id="KW-0808">Transferase</keyword>